<feature type="signal peptide" evidence="3">
    <location>
        <begin position="1"/>
        <end position="24"/>
    </location>
</feature>
<dbReference type="PANTHER" id="PTHR45867">
    <property type="entry name" value="PURPLE ACID PHOSPHATASE"/>
    <property type="match status" value="1"/>
</dbReference>
<dbReference type="Pfam" id="PF16656">
    <property type="entry name" value="Pur_ac_phosph_N"/>
    <property type="match status" value="1"/>
</dbReference>
<dbReference type="GO" id="GO:0046872">
    <property type="term" value="F:metal ion binding"/>
    <property type="evidence" value="ECO:0007669"/>
    <property type="project" value="InterPro"/>
</dbReference>
<keyword evidence="2" id="KW-0812">Transmembrane</keyword>
<sequence length="600" mass="67281">MKSKNIHTVFHLLMTFLLWSLAAAVDSKVPDINTLPVPREGLKTSPEEDELWCKPEQVHLSCGDTATDMVVMWTTVAPCDTHVVFSDKPWNFSRKVEGQAMEIKGKEDRSQKYIHRVVLKNLLPSTTYFFRPVTSNSFGTKPMYFETLPAKNSTSKVTFLVSNDLNPESDKTFISSIVDEVSSGFVSAFIYNGDLDNKLIPTEGRKDSLFLSNLEQIVAYHPFMTVPARSSAVSASSNMNHYLYRTMFSMPNIPWPMPENKLWYSFDAGLIHVISYSTEVFMSYNASLAKAQQTWLVHDLTEANKRRASVPWIVAFGSDPMYCAYGNPEVDDCARNTSAVRHSLEDMFYVFGVDLVVESAHRCYERSWPKYKGVNTNLELSYNQPRAPVEVVMGLRNVQQQQQRENAESNSSTPEPPVWSAYHLQGIKGGSYGRLTVMNGTHLKWELLSAEEQDPLDAFVIVQETHGNFNLANLPHNVSHQINQTIIAQGGKPGTYDFIRNVTGNDGNFSGEGWSKYSVWLGLGAVAAVLAVVLGMVAIRSCVSRRSRRRRWREGDTRDGAGGGFYSVGSGTDSEDDDNDFEIDVYDKASKQSSKLLTSY</sequence>
<dbReference type="InterPro" id="IPR015914">
    <property type="entry name" value="PAPs_N"/>
</dbReference>
<keyword evidence="2" id="KW-0472">Membrane</keyword>
<name>A0AAV4BJR7_9GAST</name>
<evidence type="ECO:0000256" key="3">
    <source>
        <dbReference type="SAM" id="SignalP"/>
    </source>
</evidence>
<evidence type="ECO:0000256" key="1">
    <source>
        <dbReference type="ARBA" id="ARBA00022729"/>
    </source>
</evidence>
<protein>
    <submittedName>
        <fullName evidence="6">Purple acid phosphatase</fullName>
    </submittedName>
</protein>
<dbReference type="EMBL" id="BLXT01005191">
    <property type="protein sequence ID" value="GFO20646.1"/>
    <property type="molecule type" value="Genomic_DNA"/>
</dbReference>
<evidence type="ECO:0000256" key="2">
    <source>
        <dbReference type="SAM" id="Phobius"/>
    </source>
</evidence>
<proteinExistence type="predicted"/>
<accession>A0AAV4BJR7</accession>
<comment type="caution">
    <text evidence="6">The sequence shown here is derived from an EMBL/GenBank/DDBJ whole genome shotgun (WGS) entry which is preliminary data.</text>
</comment>
<dbReference type="Gene3D" id="2.60.40.380">
    <property type="entry name" value="Purple acid phosphatase-like, N-terminal"/>
    <property type="match status" value="1"/>
</dbReference>
<dbReference type="PANTHER" id="PTHR45867:SF3">
    <property type="entry name" value="ACID PHOSPHATASE TYPE 7"/>
    <property type="match status" value="1"/>
</dbReference>
<evidence type="ECO:0000259" key="5">
    <source>
        <dbReference type="Pfam" id="PF16656"/>
    </source>
</evidence>
<dbReference type="SUPFAM" id="SSF49363">
    <property type="entry name" value="Purple acid phosphatase, N-terminal domain"/>
    <property type="match status" value="1"/>
</dbReference>
<keyword evidence="7" id="KW-1185">Reference proteome</keyword>
<dbReference type="Gene3D" id="3.60.21.10">
    <property type="match status" value="1"/>
</dbReference>
<keyword evidence="1 3" id="KW-0732">Signal</keyword>
<evidence type="ECO:0000313" key="7">
    <source>
        <dbReference type="Proteomes" id="UP000735302"/>
    </source>
</evidence>
<organism evidence="6 7">
    <name type="scientific">Plakobranchus ocellatus</name>
    <dbReference type="NCBI Taxonomy" id="259542"/>
    <lineage>
        <taxon>Eukaryota</taxon>
        <taxon>Metazoa</taxon>
        <taxon>Spiralia</taxon>
        <taxon>Lophotrochozoa</taxon>
        <taxon>Mollusca</taxon>
        <taxon>Gastropoda</taxon>
        <taxon>Heterobranchia</taxon>
        <taxon>Euthyneura</taxon>
        <taxon>Panpulmonata</taxon>
        <taxon>Sacoglossa</taxon>
        <taxon>Placobranchoidea</taxon>
        <taxon>Plakobranchidae</taxon>
        <taxon>Plakobranchus</taxon>
    </lineage>
</organism>
<evidence type="ECO:0000313" key="6">
    <source>
        <dbReference type="EMBL" id="GFO20646.1"/>
    </source>
</evidence>
<keyword evidence="2" id="KW-1133">Transmembrane helix</keyword>
<feature type="domain" description="Purple acid phosphatase C-terminal" evidence="4">
    <location>
        <begin position="409"/>
        <end position="452"/>
    </location>
</feature>
<feature type="chain" id="PRO_5043326978" evidence="3">
    <location>
        <begin position="25"/>
        <end position="600"/>
    </location>
</feature>
<dbReference type="AlphaFoldDB" id="A0AAV4BJR7"/>
<dbReference type="GO" id="GO:0003993">
    <property type="term" value="F:acid phosphatase activity"/>
    <property type="evidence" value="ECO:0007669"/>
    <property type="project" value="InterPro"/>
</dbReference>
<dbReference type="InterPro" id="IPR008963">
    <property type="entry name" value="Purple_acid_Pase-like_N"/>
</dbReference>
<feature type="domain" description="Purple acid phosphatase N-terminal" evidence="5">
    <location>
        <begin position="55"/>
        <end position="144"/>
    </location>
</feature>
<dbReference type="InterPro" id="IPR029052">
    <property type="entry name" value="Metallo-depent_PP-like"/>
</dbReference>
<dbReference type="InterPro" id="IPR025733">
    <property type="entry name" value="PAPs_C"/>
</dbReference>
<dbReference type="Proteomes" id="UP000735302">
    <property type="component" value="Unassembled WGS sequence"/>
</dbReference>
<gene>
    <name evidence="6" type="ORF">PoB_004715100</name>
</gene>
<evidence type="ECO:0000259" key="4">
    <source>
        <dbReference type="Pfam" id="PF14008"/>
    </source>
</evidence>
<feature type="transmembrane region" description="Helical" evidence="2">
    <location>
        <begin position="519"/>
        <end position="543"/>
    </location>
</feature>
<dbReference type="SUPFAM" id="SSF56300">
    <property type="entry name" value="Metallo-dependent phosphatases"/>
    <property type="match status" value="1"/>
</dbReference>
<reference evidence="6 7" key="1">
    <citation type="journal article" date="2021" name="Elife">
        <title>Chloroplast acquisition without the gene transfer in kleptoplastic sea slugs, Plakobranchus ocellatus.</title>
        <authorList>
            <person name="Maeda T."/>
            <person name="Takahashi S."/>
            <person name="Yoshida T."/>
            <person name="Shimamura S."/>
            <person name="Takaki Y."/>
            <person name="Nagai Y."/>
            <person name="Toyoda A."/>
            <person name="Suzuki Y."/>
            <person name="Arimoto A."/>
            <person name="Ishii H."/>
            <person name="Satoh N."/>
            <person name="Nishiyama T."/>
            <person name="Hasebe M."/>
            <person name="Maruyama T."/>
            <person name="Minagawa J."/>
            <person name="Obokata J."/>
            <person name="Shigenobu S."/>
        </authorList>
    </citation>
    <scope>NUCLEOTIDE SEQUENCE [LARGE SCALE GENOMIC DNA]</scope>
</reference>
<dbReference type="Pfam" id="PF14008">
    <property type="entry name" value="Metallophos_C"/>
    <property type="match status" value="1"/>
</dbReference>